<evidence type="ECO:0000313" key="1">
    <source>
        <dbReference type="EMBL" id="KAG5583747.1"/>
    </source>
</evidence>
<dbReference type="AlphaFoldDB" id="A0A9J5X6E7"/>
<feature type="non-terminal residue" evidence="1">
    <location>
        <position position="1"/>
    </location>
</feature>
<organism evidence="1 2">
    <name type="scientific">Solanum commersonii</name>
    <name type="common">Commerson's wild potato</name>
    <name type="synonym">Commerson's nightshade</name>
    <dbReference type="NCBI Taxonomy" id="4109"/>
    <lineage>
        <taxon>Eukaryota</taxon>
        <taxon>Viridiplantae</taxon>
        <taxon>Streptophyta</taxon>
        <taxon>Embryophyta</taxon>
        <taxon>Tracheophyta</taxon>
        <taxon>Spermatophyta</taxon>
        <taxon>Magnoliopsida</taxon>
        <taxon>eudicotyledons</taxon>
        <taxon>Gunneridae</taxon>
        <taxon>Pentapetalae</taxon>
        <taxon>asterids</taxon>
        <taxon>lamiids</taxon>
        <taxon>Solanales</taxon>
        <taxon>Solanaceae</taxon>
        <taxon>Solanoideae</taxon>
        <taxon>Solaneae</taxon>
        <taxon>Solanum</taxon>
    </lineage>
</organism>
<comment type="caution">
    <text evidence="1">The sequence shown here is derived from an EMBL/GenBank/DDBJ whole genome shotgun (WGS) entry which is preliminary data.</text>
</comment>
<name>A0A9J5X6E7_SOLCO</name>
<keyword evidence="2" id="KW-1185">Reference proteome</keyword>
<proteinExistence type="predicted"/>
<sequence length="138" mass="15998">MIRTEICSSLSSQTGTWHNKFCGRSRDGGQEILACSGGAPRQVVYQLPRRLMRAAGCHYTSGRKRFSLKLEIYEVDKKQDLKRRHRSCRASKKLLGQRILWSLDPRTKELNNVKKEYDYRQIQTVSMAKHVETVVDNL</sequence>
<accession>A0A9J5X6E7</accession>
<reference evidence="1 2" key="1">
    <citation type="submission" date="2020-09" db="EMBL/GenBank/DDBJ databases">
        <title>De no assembly of potato wild relative species, Solanum commersonii.</title>
        <authorList>
            <person name="Cho K."/>
        </authorList>
    </citation>
    <scope>NUCLEOTIDE SEQUENCE [LARGE SCALE GENOMIC DNA]</scope>
    <source>
        <strain evidence="1">LZ3.2</strain>
        <tissue evidence="1">Leaf</tissue>
    </source>
</reference>
<dbReference type="Proteomes" id="UP000824120">
    <property type="component" value="Chromosome 9"/>
</dbReference>
<dbReference type="EMBL" id="JACXVP010000009">
    <property type="protein sequence ID" value="KAG5583747.1"/>
    <property type="molecule type" value="Genomic_DNA"/>
</dbReference>
<protein>
    <submittedName>
        <fullName evidence="1">Uncharacterized protein</fullName>
    </submittedName>
</protein>
<gene>
    <name evidence="1" type="ORF">H5410_044181</name>
</gene>
<evidence type="ECO:0000313" key="2">
    <source>
        <dbReference type="Proteomes" id="UP000824120"/>
    </source>
</evidence>